<evidence type="ECO:0000256" key="8">
    <source>
        <dbReference type="ARBA" id="ARBA00022827"/>
    </source>
</evidence>
<evidence type="ECO:0000256" key="12">
    <source>
        <dbReference type="NCBIfam" id="TIGR00551"/>
    </source>
</evidence>
<feature type="region of interest" description="Disordered" evidence="14">
    <location>
        <begin position="506"/>
        <end position="555"/>
    </location>
</feature>
<comment type="similarity">
    <text evidence="3 13">Belongs to the FAD-dependent oxidoreductase 2 family. NadB subfamily.</text>
</comment>
<evidence type="ECO:0000259" key="15">
    <source>
        <dbReference type="Pfam" id="PF00890"/>
    </source>
</evidence>
<sequence>MAHVLIVGSGIAGLATALHASQLHGHDVTLVTKGALSDSNTRYAQGGIAAATALDDSAILHAEDTIRAGAGLTDETAAHVLADEGAAAIQSLIEWGVLFDHLPGSAEPARALEAAHSRARVLHAGGDATGAAIEAALVAAVRAAPVEVREHTTLTDLVLADAAGIRAGLAHPLPVDQARMAPAGADADRRVVGIEVLRGDGGREVLLADAVVLATGGAGQLYSHTTNPLIATGDGLAAALRAGVATADLEFYQFHPTTLAAPGNFLVSEAVRGEGAVLRNERGERFMVSVHPDAELAPRDVVARAIAAEMAKQNGVPVNLDARGIGRETLAARFPTIMAACAAAGFDLAGGLVPVVPAAHYYMGGIATDLDGRTSRAGLFAVGEAACTGVHGANRLASNSLLEGAVFARRVAAALSNTPFPELVEGMDVPLRQAQGPGVGAVNRSELQALMWSFAGLTRSGVGLATAAARLRIWAEASTARADSREQIETDNLLVVAQALVGAAQARHESRGAHSRSDFSQTDPIAHRQPSHRIARRTSDEIPGDTALTLQTQGH</sequence>
<evidence type="ECO:0000259" key="16">
    <source>
        <dbReference type="Pfam" id="PF02910"/>
    </source>
</evidence>
<dbReference type="GO" id="GO:0033765">
    <property type="term" value="F:steroid dehydrogenase activity, acting on the CH-CH group of donors"/>
    <property type="evidence" value="ECO:0007669"/>
    <property type="project" value="UniProtKB-ARBA"/>
</dbReference>
<feature type="compositionally biased region" description="Basic and acidic residues" evidence="14">
    <location>
        <begin position="506"/>
        <end position="517"/>
    </location>
</feature>
<keyword evidence="8 13" id="KW-0274">FAD</keyword>
<evidence type="ECO:0000256" key="4">
    <source>
        <dbReference type="ARBA" id="ARBA00012173"/>
    </source>
</evidence>
<evidence type="ECO:0000256" key="1">
    <source>
        <dbReference type="ARBA" id="ARBA00001974"/>
    </source>
</evidence>
<keyword evidence="6 13" id="KW-0285">Flavoprotein</keyword>
<gene>
    <name evidence="17" type="ORF">SAMN06295879_2000</name>
</gene>
<dbReference type="GO" id="GO:0005737">
    <property type="term" value="C:cytoplasm"/>
    <property type="evidence" value="ECO:0007669"/>
    <property type="project" value="UniProtKB-SubCell"/>
</dbReference>
<dbReference type="SUPFAM" id="SSF56425">
    <property type="entry name" value="Succinate dehydrogenase/fumarate reductase flavoprotein, catalytic domain"/>
    <property type="match status" value="1"/>
</dbReference>
<evidence type="ECO:0000256" key="11">
    <source>
        <dbReference type="ARBA" id="ARBA00048305"/>
    </source>
</evidence>
<evidence type="ECO:0000256" key="5">
    <source>
        <dbReference type="ARBA" id="ARBA00021901"/>
    </source>
</evidence>
<evidence type="ECO:0000256" key="9">
    <source>
        <dbReference type="ARBA" id="ARBA00023002"/>
    </source>
</evidence>
<dbReference type="GO" id="GO:0008734">
    <property type="term" value="F:L-aspartate oxidase activity"/>
    <property type="evidence" value="ECO:0007669"/>
    <property type="project" value="UniProtKB-UniRule"/>
</dbReference>
<dbReference type="Gene3D" id="3.90.700.10">
    <property type="entry name" value="Succinate dehydrogenase/fumarate reductase flavoprotein, catalytic domain"/>
    <property type="match status" value="1"/>
</dbReference>
<protein>
    <recommendedName>
        <fullName evidence="5 12">L-aspartate oxidase</fullName>
        <ecNumber evidence="4 12">1.4.3.16</ecNumber>
    </recommendedName>
</protein>
<dbReference type="Proteomes" id="UP000189735">
    <property type="component" value="Unassembled WGS sequence"/>
</dbReference>
<dbReference type="SUPFAM" id="SSF51905">
    <property type="entry name" value="FAD/NAD(P)-binding domain"/>
    <property type="match status" value="1"/>
</dbReference>
<dbReference type="Pfam" id="PF02910">
    <property type="entry name" value="Succ_DH_flav_C"/>
    <property type="match status" value="1"/>
</dbReference>
<dbReference type="InterPro" id="IPR036188">
    <property type="entry name" value="FAD/NAD-bd_sf"/>
</dbReference>
<proteinExistence type="inferred from homology"/>
<dbReference type="AlphaFoldDB" id="A0A1T4Y0X9"/>
<evidence type="ECO:0000256" key="7">
    <source>
        <dbReference type="ARBA" id="ARBA00022642"/>
    </source>
</evidence>
<accession>A0A1T4Y0X9</accession>
<dbReference type="InterPro" id="IPR037099">
    <property type="entry name" value="Fum_R/Succ_DH_flav-like_C_sf"/>
</dbReference>
<comment type="pathway">
    <text evidence="2 13">Cofactor biosynthesis; NAD(+) biosynthesis; iminoaspartate from L-aspartate (oxidase route): step 1/1.</text>
</comment>
<dbReference type="PANTHER" id="PTHR42716">
    <property type="entry name" value="L-ASPARTATE OXIDASE"/>
    <property type="match status" value="1"/>
</dbReference>
<dbReference type="NCBIfam" id="TIGR00551">
    <property type="entry name" value="nadB"/>
    <property type="match status" value="1"/>
</dbReference>
<dbReference type="Pfam" id="PF00890">
    <property type="entry name" value="FAD_binding_2"/>
    <property type="match status" value="1"/>
</dbReference>
<reference evidence="18" key="1">
    <citation type="submission" date="2017-02" db="EMBL/GenBank/DDBJ databases">
        <authorList>
            <person name="Varghese N."/>
            <person name="Submissions S."/>
        </authorList>
    </citation>
    <scope>NUCLEOTIDE SEQUENCE [LARGE SCALE GENOMIC DNA]</scope>
    <source>
        <strain evidence="18">VKM Ac-2052</strain>
    </source>
</reference>
<evidence type="ECO:0000256" key="10">
    <source>
        <dbReference type="ARBA" id="ARBA00029426"/>
    </source>
</evidence>
<comment type="catalytic activity">
    <reaction evidence="11">
        <text>L-aspartate + O2 = iminosuccinate + H2O2</text>
        <dbReference type="Rhea" id="RHEA:25876"/>
        <dbReference type="ChEBI" id="CHEBI:15379"/>
        <dbReference type="ChEBI" id="CHEBI:16240"/>
        <dbReference type="ChEBI" id="CHEBI:29991"/>
        <dbReference type="ChEBI" id="CHEBI:77875"/>
        <dbReference type="EC" id="1.4.3.16"/>
    </reaction>
    <physiologicalReaction direction="left-to-right" evidence="11">
        <dbReference type="Rhea" id="RHEA:25877"/>
    </physiologicalReaction>
</comment>
<evidence type="ECO:0000256" key="13">
    <source>
        <dbReference type="RuleBase" id="RU362049"/>
    </source>
</evidence>
<evidence type="ECO:0000256" key="14">
    <source>
        <dbReference type="SAM" id="MobiDB-lite"/>
    </source>
</evidence>
<dbReference type="UniPathway" id="UPA00253">
    <property type="reaction ID" value="UER00326"/>
</dbReference>
<dbReference type="Gene3D" id="1.20.58.100">
    <property type="entry name" value="Fumarate reductase/succinate dehydrogenase flavoprotein-like, C-terminal domain"/>
    <property type="match status" value="1"/>
</dbReference>
<comment type="subcellular location">
    <subcellularLocation>
        <location evidence="13">Cytoplasm</location>
    </subcellularLocation>
</comment>
<name>A0A1T4Y0X9_9MICO</name>
<dbReference type="InterPro" id="IPR005288">
    <property type="entry name" value="NadB"/>
</dbReference>
<keyword evidence="7 13" id="KW-0662">Pyridine nucleotide biosynthesis</keyword>
<dbReference type="InterPro" id="IPR015939">
    <property type="entry name" value="Fum_Rdtase/Succ_DH_flav-like_C"/>
</dbReference>
<keyword evidence="9 13" id="KW-0560">Oxidoreductase</keyword>
<dbReference type="RefSeq" id="WP_078714286.1">
    <property type="nucleotide sequence ID" value="NZ_FUYG01000005.1"/>
</dbReference>
<feature type="domain" description="FAD-dependent oxidoreductase 2 FAD-binding" evidence="15">
    <location>
        <begin position="3"/>
        <end position="401"/>
    </location>
</feature>
<evidence type="ECO:0000256" key="3">
    <source>
        <dbReference type="ARBA" id="ARBA00008562"/>
    </source>
</evidence>
<dbReference type="SUPFAM" id="SSF46977">
    <property type="entry name" value="Succinate dehydrogenase/fumarate reductase flavoprotein C-terminal domain"/>
    <property type="match status" value="1"/>
</dbReference>
<comment type="cofactor">
    <cofactor evidence="1 13">
        <name>FAD</name>
        <dbReference type="ChEBI" id="CHEBI:57692"/>
    </cofactor>
</comment>
<dbReference type="GO" id="GO:0034628">
    <property type="term" value="P:'de novo' NAD+ biosynthetic process from L-aspartate"/>
    <property type="evidence" value="ECO:0007669"/>
    <property type="project" value="TreeGrafter"/>
</dbReference>
<dbReference type="PANTHER" id="PTHR42716:SF2">
    <property type="entry name" value="L-ASPARTATE OXIDASE, CHLOROPLASTIC"/>
    <property type="match status" value="1"/>
</dbReference>
<dbReference type="Gene3D" id="3.50.50.60">
    <property type="entry name" value="FAD/NAD(P)-binding domain"/>
    <property type="match status" value="1"/>
</dbReference>
<dbReference type="PRINTS" id="PR00368">
    <property type="entry name" value="FADPNR"/>
</dbReference>
<evidence type="ECO:0000256" key="2">
    <source>
        <dbReference type="ARBA" id="ARBA00004950"/>
    </source>
</evidence>
<feature type="domain" description="Fumarate reductase/succinate dehydrogenase flavoprotein-like C-terminal" evidence="16">
    <location>
        <begin position="444"/>
        <end position="523"/>
    </location>
</feature>
<dbReference type="FunFam" id="3.90.700.10:FF:000002">
    <property type="entry name" value="L-aspartate oxidase"/>
    <property type="match status" value="1"/>
</dbReference>
<evidence type="ECO:0000313" key="17">
    <source>
        <dbReference type="EMBL" id="SKA95474.1"/>
    </source>
</evidence>
<dbReference type="EMBL" id="FUYG01000005">
    <property type="protein sequence ID" value="SKA95474.1"/>
    <property type="molecule type" value="Genomic_DNA"/>
</dbReference>
<dbReference type="EC" id="1.4.3.16" evidence="4 12"/>
<dbReference type="InterPro" id="IPR027477">
    <property type="entry name" value="Succ_DH/fumarate_Rdtase_cat_sf"/>
</dbReference>
<dbReference type="InterPro" id="IPR003953">
    <property type="entry name" value="FAD-dep_OxRdtase_2_FAD-bd"/>
</dbReference>
<organism evidence="17 18">
    <name type="scientific">Agreia bicolorata</name>
    <dbReference type="NCBI Taxonomy" id="110935"/>
    <lineage>
        <taxon>Bacteria</taxon>
        <taxon>Bacillati</taxon>
        <taxon>Actinomycetota</taxon>
        <taxon>Actinomycetes</taxon>
        <taxon>Micrococcales</taxon>
        <taxon>Microbacteriaceae</taxon>
        <taxon>Agreia</taxon>
    </lineage>
</organism>
<evidence type="ECO:0000256" key="6">
    <source>
        <dbReference type="ARBA" id="ARBA00022630"/>
    </source>
</evidence>
<evidence type="ECO:0000313" key="18">
    <source>
        <dbReference type="Proteomes" id="UP000189735"/>
    </source>
</evidence>
<comment type="function">
    <text evidence="10">Catalyzes the oxidation of L-aspartate to iminoaspartate, the first step in the de novo biosynthesis of NAD(+).</text>
</comment>